<keyword evidence="2" id="KW-1185">Reference proteome</keyword>
<protein>
    <submittedName>
        <fullName evidence="1">Uncharacterized protein</fullName>
    </submittedName>
</protein>
<dbReference type="AlphaFoldDB" id="A0A8K0JK34"/>
<proteinExistence type="predicted"/>
<dbReference type="EMBL" id="JABELV010000082">
    <property type="protein sequence ID" value="KAG7531781.1"/>
    <property type="molecule type" value="Genomic_DNA"/>
</dbReference>
<organism evidence="1 2">
    <name type="scientific">Filobasidium floriforme</name>
    <dbReference type="NCBI Taxonomy" id="5210"/>
    <lineage>
        <taxon>Eukaryota</taxon>
        <taxon>Fungi</taxon>
        <taxon>Dikarya</taxon>
        <taxon>Basidiomycota</taxon>
        <taxon>Agaricomycotina</taxon>
        <taxon>Tremellomycetes</taxon>
        <taxon>Filobasidiales</taxon>
        <taxon>Filobasidiaceae</taxon>
        <taxon>Filobasidium</taxon>
    </lineage>
</organism>
<sequence>MAIPLLYRKVVTIGNSKFVTFLEGPAIASFNYIQVLHLRDVGEGSDLDGLNKAISDREMQFTLNSVMKDPCLRAGLESSIVEFRNIRLRKARLPIKVMKIGGTLVQAVRKLLRLFEVHHLVVEDFHFPTGSKDSPIPFGVCQKITLICNPTLSYRNDGSYNFYPQTYCELRKDAQTLSKLELQIGWEGPRRPSHRLLGKGPRRATDIVPQLLSSFCKRHGPIETITIQPFLGQVHGSHKWCFGRVMPEAIAVPPGFPSIDFATGCHCYGGDRTHFWDGLVEALQAAMEIEWRDSVYD</sequence>
<name>A0A8K0JK34_9TREE</name>
<reference evidence="1" key="1">
    <citation type="submission" date="2020-04" db="EMBL/GenBank/DDBJ databases">
        <title>Analysis of mating type loci in Filobasidium floriforme.</title>
        <authorList>
            <person name="Nowrousian M."/>
        </authorList>
    </citation>
    <scope>NUCLEOTIDE SEQUENCE</scope>
    <source>
        <strain evidence="1">CBS 6242</strain>
    </source>
</reference>
<gene>
    <name evidence="1" type="ORF">FFLO_04086</name>
</gene>
<comment type="caution">
    <text evidence="1">The sequence shown here is derived from an EMBL/GenBank/DDBJ whole genome shotgun (WGS) entry which is preliminary data.</text>
</comment>
<accession>A0A8K0JK34</accession>
<dbReference type="Proteomes" id="UP000812966">
    <property type="component" value="Unassembled WGS sequence"/>
</dbReference>
<evidence type="ECO:0000313" key="2">
    <source>
        <dbReference type="Proteomes" id="UP000812966"/>
    </source>
</evidence>
<evidence type="ECO:0000313" key="1">
    <source>
        <dbReference type="EMBL" id="KAG7531781.1"/>
    </source>
</evidence>